<gene>
    <name evidence="2" type="ORF">FRY97_12965</name>
</gene>
<dbReference type="Gene3D" id="2.60.120.260">
    <property type="entry name" value="Galactose-binding domain-like"/>
    <property type="match status" value="1"/>
</dbReference>
<dbReference type="EMBL" id="VOOR01000026">
    <property type="protein sequence ID" value="TXB62646.1"/>
    <property type="molecule type" value="Genomic_DNA"/>
</dbReference>
<keyword evidence="1" id="KW-0732">Signal</keyword>
<dbReference type="OrthoDB" id="9805017at2"/>
<dbReference type="InterPro" id="IPR035986">
    <property type="entry name" value="PKD_dom_sf"/>
</dbReference>
<dbReference type="Pfam" id="PF13585">
    <property type="entry name" value="CHU_C"/>
    <property type="match status" value="1"/>
</dbReference>
<dbReference type="SUPFAM" id="SSF49785">
    <property type="entry name" value="Galactose-binding domain-like"/>
    <property type="match status" value="1"/>
</dbReference>
<accession>A0A5C6RJM8</accession>
<reference evidence="2 3" key="1">
    <citation type="submission" date="2019-08" db="EMBL/GenBank/DDBJ databases">
        <title>Genome of Phaeodactylibacter luteus.</title>
        <authorList>
            <person name="Bowman J.P."/>
        </authorList>
    </citation>
    <scope>NUCLEOTIDE SEQUENCE [LARGE SCALE GENOMIC DNA]</scope>
    <source>
        <strain evidence="2 3">KCTC 42180</strain>
    </source>
</reference>
<keyword evidence="3" id="KW-1185">Reference proteome</keyword>
<feature type="chain" id="PRO_5022988264" evidence="1">
    <location>
        <begin position="23"/>
        <end position="2549"/>
    </location>
</feature>
<proteinExistence type="predicted"/>
<dbReference type="InterPro" id="IPR029865">
    <property type="entry name" value="KIAA0319-like"/>
</dbReference>
<dbReference type="Proteomes" id="UP000321580">
    <property type="component" value="Unassembled WGS sequence"/>
</dbReference>
<dbReference type="RefSeq" id="WP_147167971.1">
    <property type="nucleotide sequence ID" value="NZ_VOOR01000026.1"/>
</dbReference>
<dbReference type="InterPro" id="IPR026341">
    <property type="entry name" value="T9SS_type_B"/>
</dbReference>
<dbReference type="GO" id="GO:0016020">
    <property type="term" value="C:membrane"/>
    <property type="evidence" value="ECO:0007669"/>
    <property type="project" value="TreeGrafter"/>
</dbReference>
<dbReference type="SUPFAM" id="SSF49299">
    <property type="entry name" value="PKD domain"/>
    <property type="match status" value="1"/>
</dbReference>
<feature type="signal peptide" evidence="1">
    <location>
        <begin position="1"/>
        <end position="22"/>
    </location>
</feature>
<protein>
    <submittedName>
        <fullName evidence="2">Gliding motility-associated C-terminal domain-containing protein</fullName>
    </submittedName>
</protein>
<sequence>MNLIRRIFWICSVGLLSLPAMWAQPCGLTDTLLIGQNQSPSFPFEVYDIFNDDLSGAGQGLCGVDIAFAHQYVDNLELTLVSPSGQSVQLIGPNTDQQFEFTFGSIWRIRFVPCGELAAPDAGSLQQWDNEQTGNFASLGLYNGSYYPYQGCLEDFDTGPVNGTWTIQVGNLPSAYAGAIIGFQLAFCDPRGLDCCFAVPGELSGPDILACEGDSILSGAPEVVFAGAPADTIEYGYTFLIGQDGVLQAVDALPDMSAYPPGRYEVCGLSYLLADSLLLPVPDGTLTLDSIRNDTEGLTPSFCGAITPQCRQVEIAEPPALVALADTICRGAQYAVGDSLFSETGFYEVRLTGYGGCDSLVALDLAVLEPIERALAPVICFGDAFAVGDSLYTETGFYTDTLTAASGCDSIVSLNLVVRQPIQMDTALALCAGEGFLLGDSLLTASGTYTDTLIAASGCDSIIHVNLTVLGALVEVDAPDTLTCGFPVATLNSTVLAPEGTVALQWVGPEGILGSAPQQEANTAGLYVLTATVSEGDRACLFADTVQVPLDTLKPSADAGPSGILTCAAGSLLLGGTGTSMGNDYAYLWGSADGAFETPPFEPQVTVSQAGTYVLSVIDVDSRCEAADTVVITADQSIPMAVAGPGGFITCDDPVLSLNGTGSTTGADIVYSWTSADGHPIEQPASLMPVVAFPGTYQLRVLDTASQCADSTEVTVGLDTLSPRLLINADTVLTCLQDTLVLEGNVLSSGGPAAFSWEAFNGGAISGADTLSFIEVAAPGSYQAILEDSANGCRDTALIDIIQDTTVLDLSIAPPDTLTCSRAMVLLQGTASTASTDIVYAWTGPAGGLVGDAAMLEAEAARPGAYQLMGVDTTNGCFAIAAVEVFQDTLSPVADAGPDRLLTCTVSSVTLSGPGTSIGPGLDYDWIEVIGTGLVSTAGPEAMVNSPGEYLLLVTNVANGCQDTSFVAVGQDTISPATTLPLPDTLSCTARSVALELQGGQPQYIYDWEGSGGSGTPGYEVEVPGMYSVLVTDTINGCAQELQAHVLQDTLAPIADAGPADTLTCNEPLLSLGGGASSMGDGFSFFWANSAGDTLAFGGQLNLEVGTAGQYILRVYNIANGCEAIDSVQIADRTAPPPVEAGPDQELTCSVSEVALGVPQEGYTFQWTGPCLSGVGAASQVIAGCEGVYILTVTDTLSGCQAIDSVQVTRDSLVPNAVLPDTVSLSCSTGLATLDGSTSAGEQFAWFFGGALQPGNELIREVSAPGPYMLIADDSNGACPDTAIAEVVIDCIPDVVIATADTITCEVLSVSLQAIPLDSAPMYTFAWSGPNPEVCFLSGQGSANVEVRCPGEYQVIVENPLFGLSDTASVVVAVDSLAPLAEAGPGVLLTCDNPVAVLDASGSEQGAGIGYTWTKLDDESFVRDSFSILVNDAATYFLTVRDSANGCFAEDLVSVQRGDDLPDITFSSPIIPCLVDTFELTAFVLPQGQPYDFSWAGDEIIGSTDGASVLLDTAGMVRLTVTNTDTDCSSYRDLAVVQQECGPCIEVLGADNLTCIADSIVLRGQFCEPCEGCTLSWSTPDGVILSGEDELEAWIGAPGTYALTATDTLGFSATASLEVIADNNPPLANAGPDQVLTCETVEVTLSGQGQGSVNLVYQWERLSGAVQGGGVSPELAVSIADTFRLTVMDTLTGCASVDEVLVRADTLRPVASAGSMATITCAASTVALDGSGSAFGNNIQYEWAGPAGANVVGPTTFNPSVNTPGWYTIRVTDIDNGCFAIDSVQVEVSDDLPEAGFISDTVLTCANTVLLVEAPVELLPGQVSCWFRLNSSGQPTGPCVGTPFIDVGLPGVYRFEVTDTASDCTNGVNFTVGEDLLPPDVHLPDAALFPCSADSLLLEAGADVPASFVWASLEGGNIIPQGAAAVVFGPGGFQVSATALDNGCTSVDTINVAADDRVPVVDAGADTVSTCASPNVRLSGSWSAESGQVALSWEAMPGSILEGGNTATPLADGPGTYIFRVTDPLSGCVAEDTVAVADGRFFPQATISLPSLTLNCFADTLLADGQASTTEGPEGLLFEWRRGAFDVVGNNAAQLIAAPGGYRLLVTDVASGCRDTAQVAVGSDFAPPSVDLPGPLSINCQEDSVILQPLVGLPADSFTYRWTAPEGGVIAGAPLFLAAEQPGVYQLEVTSLQNGCDVQAEVLVIDNRELPAINLLPPDSLTCGRPTVLMDATGSAIGPGITYNWAAGEGGEVISGAASLQAEAGASAWYYLTVANTANGCINVDSVFVSASEVLLDSVAWSFSLPGCTEGGRIALDTVFGGTPPFLSALNGGAFRLATVYEGLSSGTFEVVLEDANGCRSEQTLVLPMPDVVQVDAGDDLTIEKGEEVTLEAAASSGLPIVAVAWWPEENGGSDSLSYLVAPALSTLYRVTVTDEGGCTAFDEVWVRIQEADGVYFPNVFSPNGDGQNDLFFPYGSLLVEEVLVFRVYDRWGNLLHEAAGGQANDPAMGWDGTFNGQEMDAAVYVWQAEIRLKSGEVLPYSGSITLLR</sequence>
<dbReference type="InterPro" id="IPR013783">
    <property type="entry name" value="Ig-like_fold"/>
</dbReference>
<dbReference type="InterPro" id="IPR008979">
    <property type="entry name" value="Galactose-bd-like_sf"/>
</dbReference>
<evidence type="ECO:0000256" key="1">
    <source>
        <dbReference type="SAM" id="SignalP"/>
    </source>
</evidence>
<organism evidence="2 3">
    <name type="scientific">Phaeodactylibacter luteus</name>
    <dbReference type="NCBI Taxonomy" id="1564516"/>
    <lineage>
        <taxon>Bacteria</taxon>
        <taxon>Pseudomonadati</taxon>
        <taxon>Bacteroidota</taxon>
        <taxon>Saprospiria</taxon>
        <taxon>Saprospirales</taxon>
        <taxon>Haliscomenobacteraceae</taxon>
        <taxon>Phaeodactylibacter</taxon>
    </lineage>
</organism>
<name>A0A5C6RJM8_9BACT</name>
<evidence type="ECO:0000313" key="3">
    <source>
        <dbReference type="Proteomes" id="UP000321580"/>
    </source>
</evidence>
<dbReference type="PANTHER" id="PTHR46182">
    <property type="entry name" value="FI19480P1"/>
    <property type="match status" value="1"/>
</dbReference>
<dbReference type="Gene3D" id="2.60.40.10">
    <property type="entry name" value="Immunoglobulins"/>
    <property type="match status" value="1"/>
</dbReference>
<dbReference type="NCBIfam" id="TIGR04131">
    <property type="entry name" value="Bac_Flav_CTERM"/>
    <property type="match status" value="1"/>
</dbReference>
<dbReference type="PANTHER" id="PTHR46182:SF2">
    <property type="entry name" value="FI19480P1"/>
    <property type="match status" value="1"/>
</dbReference>
<dbReference type="GO" id="GO:0031410">
    <property type="term" value="C:cytoplasmic vesicle"/>
    <property type="evidence" value="ECO:0007669"/>
    <property type="project" value="TreeGrafter"/>
</dbReference>
<comment type="caution">
    <text evidence="2">The sequence shown here is derived from an EMBL/GenBank/DDBJ whole genome shotgun (WGS) entry which is preliminary data.</text>
</comment>
<evidence type="ECO:0000313" key="2">
    <source>
        <dbReference type="EMBL" id="TXB62646.1"/>
    </source>
</evidence>